<gene>
    <name evidence="9" type="ORF">CAGGBEG34_270046</name>
</gene>
<evidence type="ECO:0000256" key="5">
    <source>
        <dbReference type="ARBA" id="ARBA00022692"/>
    </source>
</evidence>
<keyword evidence="10" id="KW-1185">Reference proteome</keyword>
<dbReference type="Pfam" id="PF01925">
    <property type="entry name" value="TauE"/>
    <property type="match status" value="1"/>
</dbReference>
<evidence type="ECO:0000256" key="8">
    <source>
        <dbReference type="RuleBase" id="RU363041"/>
    </source>
</evidence>
<accession>G2JA37</accession>
<keyword evidence="6 8" id="KW-1133">Transmembrane helix</keyword>
<comment type="similarity">
    <text evidence="2 8">Belongs to the 4-toluene sulfonate uptake permease (TSUP) (TC 2.A.102) family.</text>
</comment>
<feature type="transmembrane region" description="Helical" evidence="8">
    <location>
        <begin position="100"/>
        <end position="119"/>
    </location>
</feature>
<dbReference type="AlphaFoldDB" id="G2JA37"/>
<keyword evidence="4 8" id="KW-1003">Cell membrane</keyword>
<dbReference type="eggNOG" id="COG0730">
    <property type="taxonomic scope" value="Bacteria"/>
</dbReference>
<feature type="transmembrane region" description="Helical" evidence="8">
    <location>
        <begin position="225"/>
        <end position="242"/>
    </location>
</feature>
<evidence type="ECO:0000256" key="1">
    <source>
        <dbReference type="ARBA" id="ARBA00004651"/>
    </source>
</evidence>
<keyword evidence="5 8" id="KW-0812">Transmembrane</keyword>
<evidence type="ECO:0000313" key="9">
    <source>
        <dbReference type="EMBL" id="CCD29636.1"/>
    </source>
</evidence>
<evidence type="ECO:0000256" key="3">
    <source>
        <dbReference type="ARBA" id="ARBA00022448"/>
    </source>
</evidence>
<dbReference type="OrthoDB" id="554695at2"/>
<feature type="transmembrane region" description="Helical" evidence="8">
    <location>
        <begin position="183"/>
        <end position="205"/>
    </location>
</feature>
<protein>
    <recommendedName>
        <fullName evidence="8">Probable membrane transporter protein</fullName>
    </recommendedName>
</protein>
<comment type="caution">
    <text evidence="9">The sequence shown here is derived from an EMBL/GenBank/DDBJ whole genome shotgun (WGS) entry which is preliminary data.</text>
</comment>
<organism evidence="9 10">
    <name type="scientific">Candidatus Glomeribacter gigasporarum BEG34</name>
    <dbReference type="NCBI Taxonomy" id="1070319"/>
    <lineage>
        <taxon>Bacteria</taxon>
        <taxon>Pseudomonadati</taxon>
        <taxon>Pseudomonadota</taxon>
        <taxon>Betaproteobacteria</taxon>
        <taxon>Burkholderiales</taxon>
        <taxon>Burkholderiaceae</taxon>
        <taxon>Candidatus Glomeribacter</taxon>
    </lineage>
</organism>
<feature type="transmembrane region" description="Helical" evidence="8">
    <location>
        <begin position="140"/>
        <end position="163"/>
    </location>
</feature>
<evidence type="ECO:0000256" key="7">
    <source>
        <dbReference type="ARBA" id="ARBA00023136"/>
    </source>
</evidence>
<dbReference type="InterPro" id="IPR052017">
    <property type="entry name" value="TSUP"/>
</dbReference>
<evidence type="ECO:0000313" key="10">
    <source>
        <dbReference type="Proteomes" id="UP000054051"/>
    </source>
</evidence>
<sequence>MESLSLSTLIILTLVAFLSGAIDSITGGGGLITVPALLATGLNPIAALGTNKLQAAISELSATLHFSKTVNYRKIAIYIVYTSVGATVGALLVQVTRSELVESIVPWLLLFSLICFLLPKKSRTESQSKFHRLKIMAPLIGFYNGFFGPGTGSLWSIGFMEIIHLPPKESVMYTKPLNFIGNAISLMVFLFSGKIYLMGTVFMGVGSFFGGKFGAHIVTLKELPFLKWGICLVLILSTISAFCR</sequence>
<dbReference type="GO" id="GO:0005886">
    <property type="term" value="C:plasma membrane"/>
    <property type="evidence" value="ECO:0007669"/>
    <property type="project" value="UniProtKB-SubCell"/>
</dbReference>
<dbReference type="Proteomes" id="UP000054051">
    <property type="component" value="Unassembled WGS sequence"/>
</dbReference>
<dbReference type="RefSeq" id="WP_006682798.1">
    <property type="nucleotide sequence ID" value="NZ_CAFB01000044.1"/>
</dbReference>
<keyword evidence="3" id="KW-0813">Transport</keyword>
<dbReference type="PANTHER" id="PTHR30269:SF0">
    <property type="entry name" value="MEMBRANE TRANSPORTER PROTEIN YFCA-RELATED"/>
    <property type="match status" value="1"/>
</dbReference>
<evidence type="ECO:0000256" key="2">
    <source>
        <dbReference type="ARBA" id="ARBA00009142"/>
    </source>
</evidence>
<feature type="transmembrane region" description="Helical" evidence="8">
    <location>
        <begin position="75"/>
        <end position="94"/>
    </location>
</feature>
<proteinExistence type="inferred from homology"/>
<dbReference type="EMBL" id="CAFB01000044">
    <property type="protein sequence ID" value="CCD29636.1"/>
    <property type="molecule type" value="Genomic_DNA"/>
</dbReference>
<evidence type="ECO:0000256" key="6">
    <source>
        <dbReference type="ARBA" id="ARBA00022989"/>
    </source>
</evidence>
<keyword evidence="7 8" id="KW-0472">Membrane</keyword>
<dbReference type="STRING" id="1070319.CAGGBEG34_270046"/>
<dbReference type="InterPro" id="IPR002781">
    <property type="entry name" value="TM_pro_TauE-like"/>
</dbReference>
<reference evidence="9 10" key="1">
    <citation type="submission" date="2011-08" db="EMBL/GenBank/DDBJ databases">
        <title>The genome of the obligate endobacterium of an arbuscular mycorrhizal fungus reveals an interphylum network of nutritional interactions.</title>
        <authorList>
            <person name="Ghignone S."/>
            <person name="Salvioli A."/>
            <person name="Anca I."/>
            <person name="Lumini E."/>
            <person name="Ortu G."/>
            <person name="Petiti L."/>
            <person name="Cruveiller S."/>
            <person name="Bianciotto V."/>
            <person name="Piffanelli P."/>
            <person name="Lanfranco L."/>
            <person name="Bonfante P."/>
        </authorList>
    </citation>
    <scope>NUCLEOTIDE SEQUENCE [LARGE SCALE GENOMIC DNA]</scope>
    <source>
        <strain evidence="9 10">BEG34</strain>
    </source>
</reference>
<dbReference type="PANTHER" id="PTHR30269">
    <property type="entry name" value="TRANSMEMBRANE PROTEIN YFCA"/>
    <property type="match status" value="1"/>
</dbReference>
<evidence type="ECO:0000256" key="4">
    <source>
        <dbReference type="ARBA" id="ARBA00022475"/>
    </source>
</evidence>
<name>G2JA37_9BURK</name>
<comment type="subcellular location">
    <subcellularLocation>
        <location evidence="1 8">Cell membrane</location>
        <topology evidence="1 8">Multi-pass membrane protein</topology>
    </subcellularLocation>
</comment>